<sequence length="218" mass="23492">MSLLLVAGFCVVAAWQAASWKLARLEAEKNQLQLRYLKSGIGGAVLDPATGKIHGAHMMGTQATAFYGQYRNHPIVSATVCLPVSEDMEILPRFEGLEVLQLEADGDHPPLAETDLEHLSNCKSLRSLFIRTPLTEDALSGLMNSSSLTSLELCDMEISRHMLLELEKLPSLQSLTIKANLPDGAVERLTAALPNCQIMIEGPESDLVVGGPADPGGF</sequence>
<dbReference type="RefSeq" id="WP_252851950.1">
    <property type="nucleotide sequence ID" value="NZ_JAMXLR010000026.1"/>
</dbReference>
<name>A0A9X2F8Y6_9BACT</name>
<comment type="caution">
    <text evidence="1">The sequence shown here is derived from an EMBL/GenBank/DDBJ whole genome shotgun (WGS) entry which is preliminary data.</text>
</comment>
<dbReference type="EMBL" id="JAMXLR010000026">
    <property type="protein sequence ID" value="MCO6043848.1"/>
    <property type="molecule type" value="Genomic_DNA"/>
</dbReference>
<accession>A0A9X2F8Y6</accession>
<keyword evidence="2" id="KW-1185">Reference proteome</keyword>
<proteinExistence type="predicted"/>
<gene>
    <name evidence="1" type="ORF">NG895_08000</name>
</gene>
<organism evidence="1 2">
    <name type="scientific">Aeoliella straminimaris</name>
    <dbReference type="NCBI Taxonomy" id="2954799"/>
    <lineage>
        <taxon>Bacteria</taxon>
        <taxon>Pseudomonadati</taxon>
        <taxon>Planctomycetota</taxon>
        <taxon>Planctomycetia</taxon>
        <taxon>Pirellulales</taxon>
        <taxon>Lacipirellulaceae</taxon>
        <taxon>Aeoliella</taxon>
    </lineage>
</organism>
<evidence type="ECO:0000313" key="1">
    <source>
        <dbReference type="EMBL" id="MCO6043848.1"/>
    </source>
</evidence>
<protein>
    <submittedName>
        <fullName evidence="1">Uncharacterized protein</fullName>
    </submittedName>
</protein>
<evidence type="ECO:0000313" key="2">
    <source>
        <dbReference type="Proteomes" id="UP001155241"/>
    </source>
</evidence>
<dbReference type="SUPFAM" id="SSF52047">
    <property type="entry name" value="RNI-like"/>
    <property type="match status" value="1"/>
</dbReference>
<dbReference type="AlphaFoldDB" id="A0A9X2F8Y6"/>
<dbReference type="InterPro" id="IPR032675">
    <property type="entry name" value="LRR_dom_sf"/>
</dbReference>
<dbReference type="Gene3D" id="3.80.10.10">
    <property type="entry name" value="Ribonuclease Inhibitor"/>
    <property type="match status" value="1"/>
</dbReference>
<dbReference type="Proteomes" id="UP001155241">
    <property type="component" value="Unassembled WGS sequence"/>
</dbReference>
<reference evidence="1" key="1">
    <citation type="submission" date="2022-06" db="EMBL/GenBank/DDBJ databases">
        <title>Aeoliella straminimaris, a novel planctomycete from sediments.</title>
        <authorList>
            <person name="Vitorino I.R."/>
            <person name="Lage O.M."/>
        </authorList>
    </citation>
    <scope>NUCLEOTIDE SEQUENCE</scope>
    <source>
        <strain evidence="1">ICT_H6.2</strain>
    </source>
</reference>